<evidence type="ECO:0000313" key="1">
    <source>
        <dbReference type="EMBL" id="QMS40485.1"/>
    </source>
</evidence>
<evidence type="ECO:0000313" key="2">
    <source>
        <dbReference type="Proteomes" id="UP000514533"/>
    </source>
</evidence>
<name>A0A0Q3DEX4_ECOLX</name>
<dbReference type="EMBL" id="CP055981">
    <property type="protein sequence ID" value="QMS40485.1"/>
    <property type="molecule type" value="Genomic_DNA"/>
</dbReference>
<accession>A0A0Q3DEX4</accession>
<protein>
    <submittedName>
        <fullName evidence="1">Uncharacterized protein</fullName>
    </submittedName>
</protein>
<dbReference type="AlphaFoldDB" id="A0A0Q3DEX4"/>
<proteinExistence type="predicted"/>
<dbReference type="RefSeq" id="WP_057697912.1">
    <property type="nucleotide sequence ID" value="NZ_BICV01000005.1"/>
</dbReference>
<gene>
    <name evidence="1" type="ORF">HVV39_21970</name>
</gene>
<reference evidence="1 2" key="1">
    <citation type="submission" date="2020-06" db="EMBL/GenBank/DDBJ databases">
        <title>REHAB project genomes.</title>
        <authorList>
            <person name="Shaw L.P."/>
        </authorList>
    </citation>
    <scope>NUCLEOTIDE SEQUENCE [LARGE SCALE GENOMIC DNA]</scope>
    <source>
        <strain evidence="1 2">RHB01-C20</strain>
    </source>
</reference>
<dbReference type="Proteomes" id="UP000514533">
    <property type="component" value="Chromosome"/>
</dbReference>
<sequence length="70" mass="7474">MKNTISKGFHRTGVLLAILVLMLSFGFFLLTGAGTGISLFAVLVSLVCALLTYGILRLVGWAVNGFIKDN</sequence>
<organism evidence="1 2">
    <name type="scientific">Escherichia coli</name>
    <dbReference type="NCBI Taxonomy" id="562"/>
    <lineage>
        <taxon>Bacteria</taxon>
        <taxon>Pseudomonadati</taxon>
        <taxon>Pseudomonadota</taxon>
        <taxon>Gammaproteobacteria</taxon>
        <taxon>Enterobacterales</taxon>
        <taxon>Enterobacteriaceae</taxon>
        <taxon>Escherichia</taxon>
    </lineage>
</organism>